<dbReference type="EMBL" id="FMZE01000013">
    <property type="protein sequence ID" value="SDD86108.1"/>
    <property type="molecule type" value="Genomic_DNA"/>
</dbReference>
<proteinExistence type="predicted"/>
<keyword evidence="4" id="KW-1185">Reference proteome</keyword>
<gene>
    <name evidence="3" type="ORF">SAMN05421630_113168</name>
</gene>
<reference evidence="3 4" key="1">
    <citation type="submission" date="2016-10" db="EMBL/GenBank/DDBJ databases">
        <authorList>
            <person name="de Groot N.N."/>
        </authorList>
    </citation>
    <scope>NUCLEOTIDE SEQUENCE [LARGE SCALE GENOMIC DNA]</scope>
    <source>
        <strain evidence="3 4">CGMCC 4.5506</strain>
    </source>
</reference>
<dbReference type="InterPro" id="IPR012349">
    <property type="entry name" value="Split_barrel_FMN-bd"/>
</dbReference>
<dbReference type="GO" id="GO:0005829">
    <property type="term" value="C:cytosol"/>
    <property type="evidence" value="ECO:0007669"/>
    <property type="project" value="TreeGrafter"/>
</dbReference>
<feature type="domain" description="Pyridoxamine 5'-phosphate oxidase N-terminal" evidence="2">
    <location>
        <begin position="18"/>
        <end position="140"/>
    </location>
</feature>
<protein>
    <submittedName>
        <fullName evidence="3">PPOX class probable F420-dependent enzyme, Rv3369 family</fullName>
    </submittedName>
</protein>
<keyword evidence="1" id="KW-0560">Oxidoreductase</keyword>
<evidence type="ECO:0000313" key="4">
    <source>
        <dbReference type="Proteomes" id="UP000199494"/>
    </source>
</evidence>
<dbReference type="PANTHER" id="PTHR35176">
    <property type="entry name" value="HEME OXYGENASE HI_0854-RELATED"/>
    <property type="match status" value="1"/>
</dbReference>
<dbReference type="SUPFAM" id="SSF50475">
    <property type="entry name" value="FMN-binding split barrel"/>
    <property type="match status" value="1"/>
</dbReference>
<dbReference type="Pfam" id="PF01243">
    <property type="entry name" value="PNPOx_N"/>
    <property type="match status" value="1"/>
</dbReference>
<evidence type="ECO:0000259" key="2">
    <source>
        <dbReference type="Pfam" id="PF01243"/>
    </source>
</evidence>
<dbReference type="InterPro" id="IPR011576">
    <property type="entry name" value="Pyridox_Oxase_N"/>
</dbReference>
<dbReference type="InterPro" id="IPR052019">
    <property type="entry name" value="F420H2_bilvrd_red/Heme_oxyg"/>
</dbReference>
<dbReference type="Proteomes" id="UP000199494">
    <property type="component" value="Unassembled WGS sequence"/>
</dbReference>
<name>A0A222VT07_9PSEU</name>
<dbReference type="GO" id="GO:0016627">
    <property type="term" value="F:oxidoreductase activity, acting on the CH-CH group of donors"/>
    <property type="evidence" value="ECO:0007669"/>
    <property type="project" value="TreeGrafter"/>
</dbReference>
<sequence>MLPGLDEPARRLAGQRLDDEKEIWITTLRADGQPQSSPVGFLWNGKEFLILSQPKTPKIRNIAANPKVSLHLDLARDREEGSVVTVEGEVVPVPAPVSDEEAARYVRRYREELQAAGLSAEELFAEFSSVIRVRPTRVRLM</sequence>
<dbReference type="AlphaFoldDB" id="A0A222VT07"/>
<dbReference type="GO" id="GO:0070967">
    <property type="term" value="F:coenzyme F420 binding"/>
    <property type="evidence" value="ECO:0007669"/>
    <property type="project" value="TreeGrafter"/>
</dbReference>
<dbReference type="STRING" id="530584.SAMN05421630_113168"/>
<evidence type="ECO:0000313" key="3">
    <source>
        <dbReference type="EMBL" id="SDD86108.1"/>
    </source>
</evidence>
<dbReference type="Gene3D" id="2.30.110.10">
    <property type="entry name" value="Electron Transport, Fmn-binding Protein, Chain A"/>
    <property type="match status" value="1"/>
</dbReference>
<dbReference type="PANTHER" id="PTHR35176:SF4">
    <property type="entry name" value="PYRIDOXAMINE 5'-PHOSPHATE OXIDASE-RELATED FMN-BINDING"/>
    <property type="match status" value="1"/>
</dbReference>
<evidence type="ECO:0000256" key="1">
    <source>
        <dbReference type="ARBA" id="ARBA00023002"/>
    </source>
</evidence>
<organism evidence="3 4">
    <name type="scientific">Prauserella marina</name>
    <dbReference type="NCBI Taxonomy" id="530584"/>
    <lineage>
        <taxon>Bacteria</taxon>
        <taxon>Bacillati</taxon>
        <taxon>Actinomycetota</taxon>
        <taxon>Actinomycetes</taxon>
        <taxon>Pseudonocardiales</taxon>
        <taxon>Pseudonocardiaceae</taxon>
        <taxon>Prauserella</taxon>
    </lineage>
</organism>
<dbReference type="RefSeq" id="WP_170140143.1">
    <property type="nucleotide sequence ID" value="NZ_CP016353.1"/>
</dbReference>
<accession>A0A222VT07</accession>
<dbReference type="KEGG" id="pmad:BAY61_21035"/>